<keyword evidence="2 5" id="KW-0812">Transmembrane</keyword>
<protein>
    <recommendedName>
        <fullName evidence="6">Integral membrane bound transporter domain-containing protein</fullName>
    </recommendedName>
</protein>
<dbReference type="PANTHER" id="PTHR47804:SF3">
    <property type="entry name" value="PROTEIN BRE4"/>
    <property type="match status" value="1"/>
</dbReference>
<feature type="domain" description="Integral membrane bound transporter" evidence="6">
    <location>
        <begin position="489"/>
        <end position="616"/>
    </location>
</feature>
<evidence type="ECO:0000256" key="5">
    <source>
        <dbReference type="SAM" id="Phobius"/>
    </source>
</evidence>
<organism evidence="7 8">
    <name type="scientific">Galdieria partita</name>
    <dbReference type="NCBI Taxonomy" id="83374"/>
    <lineage>
        <taxon>Eukaryota</taxon>
        <taxon>Rhodophyta</taxon>
        <taxon>Bangiophyceae</taxon>
        <taxon>Galdieriales</taxon>
        <taxon>Galdieriaceae</taxon>
        <taxon>Galdieria</taxon>
    </lineage>
</organism>
<evidence type="ECO:0000313" key="7">
    <source>
        <dbReference type="EMBL" id="GJQ13397.1"/>
    </source>
</evidence>
<proteinExistence type="predicted"/>
<feature type="transmembrane region" description="Helical" evidence="5">
    <location>
        <begin position="109"/>
        <end position="128"/>
    </location>
</feature>
<evidence type="ECO:0000256" key="2">
    <source>
        <dbReference type="ARBA" id="ARBA00022692"/>
    </source>
</evidence>
<name>A0A9C7Q0Q8_9RHOD</name>
<feature type="transmembrane region" description="Helical" evidence="5">
    <location>
        <begin position="571"/>
        <end position="588"/>
    </location>
</feature>
<dbReference type="InterPro" id="IPR049453">
    <property type="entry name" value="Memb_transporter_dom"/>
</dbReference>
<evidence type="ECO:0000256" key="3">
    <source>
        <dbReference type="ARBA" id="ARBA00022989"/>
    </source>
</evidence>
<gene>
    <name evidence="7" type="ORF">GpartN1_g5188.t1</name>
</gene>
<keyword evidence="4 5" id="KW-0472">Membrane</keyword>
<keyword evidence="8" id="KW-1185">Reference proteome</keyword>
<feature type="transmembrane region" description="Helical" evidence="5">
    <location>
        <begin position="516"/>
        <end position="538"/>
    </location>
</feature>
<dbReference type="Pfam" id="PF13515">
    <property type="entry name" value="FUSC_2"/>
    <property type="match status" value="1"/>
</dbReference>
<evidence type="ECO:0000256" key="4">
    <source>
        <dbReference type="ARBA" id="ARBA00023136"/>
    </source>
</evidence>
<reference evidence="7" key="1">
    <citation type="journal article" date="2022" name="Proc. Natl. Acad. Sci. U.S.A.">
        <title>Life cycle and functional genomics of the unicellular red alga Galdieria for elucidating algal and plant evolution and industrial use.</title>
        <authorList>
            <person name="Hirooka S."/>
            <person name="Itabashi T."/>
            <person name="Ichinose T.M."/>
            <person name="Onuma R."/>
            <person name="Fujiwara T."/>
            <person name="Yamashita S."/>
            <person name="Jong L.W."/>
            <person name="Tomita R."/>
            <person name="Iwane A.H."/>
            <person name="Miyagishima S.Y."/>
        </authorList>
    </citation>
    <scope>NUCLEOTIDE SEQUENCE</scope>
    <source>
        <strain evidence="7">NBRC 102759</strain>
    </source>
</reference>
<feature type="transmembrane region" description="Helical" evidence="5">
    <location>
        <begin position="547"/>
        <end position="565"/>
    </location>
</feature>
<comment type="caution">
    <text evidence="7">The sequence shown here is derived from an EMBL/GenBank/DDBJ whole genome shotgun (WGS) entry which is preliminary data.</text>
</comment>
<dbReference type="EMBL" id="BQMJ01000043">
    <property type="protein sequence ID" value="GJQ13397.1"/>
    <property type="molecule type" value="Genomic_DNA"/>
</dbReference>
<feature type="transmembrane region" description="Helical" evidence="5">
    <location>
        <begin position="76"/>
        <end position="102"/>
    </location>
</feature>
<dbReference type="Proteomes" id="UP001061958">
    <property type="component" value="Unassembled WGS sequence"/>
</dbReference>
<accession>A0A9C7Q0Q8</accession>
<dbReference type="AlphaFoldDB" id="A0A9C7Q0Q8"/>
<dbReference type="GO" id="GO:0016020">
    <property type="term" value="C:membrane"/>
    <property type="evidence" value="ECO:0007669"/>
    <property type="project" value="UniProtKB-SubCell"/>
</dbReference>
<sequence>MSRKQTDKVTNLTTAKSSRTSWFSENTFKLACRATVGFLLLSVLVFTQKFYHLEYGPLAIIMFLCSITFASDQLEFGFVSLGCLQSTASLLFGASFGYIAAWLSGTSNLLTIASAAIGTGLFTALHPYQKTSFITSNGEIYFIFNLLDSRKPGDDNILWNTFYETMIGAILAHMSALLVSIVIFPKFIHQEIFHSLSLSFDHTGTVLSKTASLLLHCFTEDNKESIFLERDIQQHWIQAKGYFEKTQAMRKCLPFEWNITTCANGVYLDSLMNEWQSFLDTVQALQILVAKGQRRYSDEVLKEWKSFVEWLQFYFAWMASKCHRYSITISEMQSDRMKLLQQLQVDNTKEWQGLSNSLSVQFLQIYKEYFQAVSKNEITSLSIFDHGPLMYFMVITNSLKDHMGLLDRHLDLLIRMEPYSIWHLIQLQIFSTLDVLAWPFYGWLKVFKGIPKGFNEWKALMKNNKFQFFLKKWLVSLSILTFLLASPFYEQFENFNGAWLWLSYILYMQPSTEGTLMNGIANILGVFFACLASALIMLRPYTATNGYLLDAYLTVITFMTVLFLTSPISETLLTFAFTEYVLILYYFNPYEFHETWRYSVTRFLQILLGITMAVLMNTWILPFSALEETKSCLSSLLEKMVTFHAKLATCDYFVVEDACHQLHLDNMWKEFSYISSVLDSICNGILETTGVSVVSTDILTVVRVEEDLLYRLKALAIVCRGVPLLKNRVPFRSHFLSCMNDALSEDWNTLLALTKQLTSLIEYKLTHTETFRSSEFLKDITQQAQKRIADVAQQTTMNVIQVATRSWLTGFEKYMDALSNNSHHETSSLSSEHNADEAHHRVFHWLSLLSVSIIEQWKRHFPIQDKLEQAQDVTLDWITPSLANRFVQILERGEELPRENDSHHWLEWKRVFLDSRHCKRGGSLGSSSSFRWLSKGQSMLFQKMKKWKKNKCGLSQIPQLTGMDYETFPIIETTWNDRVLLALQQWKRAQGILYLHCIYLEWHFLRGSIPIEEYETIEEPLYIHYGDDYMDWLARLYASAYFMEGLVSLAIELTRFSYSV</sequence>
<dbReference type="InterPro" id="IPR052430">
    <property type="entry name" value="IVT-Associated"/>
</dbReference>
<feature type="transmembrane region" description="Helical" evidence="5">
    <location>
        <begin position="468"/>
        <end position="489"/>
    </location>
</feature>
<dbReference type="OrthoDB" id="7480at2759"/>
<evidence type="ECO:0000313" key="8">
    <source>
        <dbReference type="Proteomes" id="UP001061958"/>
    </source>
</evidence>
<reference evidence="7" key="2">
    <citation type="submission" date="2022-01" db="EMBL/GenBank/DDBJ databases">
        <authorList>
            <person name="Hirooka S."/>
            <person name="Miyagishima S.Y."/>
        </authorList>
    </citation>
    <scope>NUCLEOTIDE SEQUENCE</scope>
    <source>
        <strain evidence="7">NBRC 102759</strain>
    </source>
</reference>
<comment type="subcellular location">
    <subcellularLocation>
        <location evidence="1">Membrane</location>
        <topology evidence="1">Multi-pass membrane protein</topology>
    </subcellularLocation>
</comment>
<dbReference type="PANTHER" id="PTHR47804">
    <property type="entry name" value="60S RIBOSOMAL PROTEIN L19"/>
    <property type="match status" value="1"/>
</dbReference>
<feature type="transmembrane region" description="Helical" evidence="5">
    <location>
        <begin position="166"/>
        <end position="188"/>
    </location>
</feature>
<keyword evidence="3 5" id="KW-1133">Transmembrane helix</keyword>
<evidence type="ECO:0000259" key="6">
    <source>
        <dbReference type="Pfam" id="PF13515"/>
    </source>
</evidence>
<feature type="transmembrane region" description="Helical" evidence="5">
    <location>
        <begin position="600"/>
        <end position="621"/>
    </location>
</feature>
<evidence type="ECO:0000256" key="1">
    <source>
        <dbReference type="ARBA" id="ARBA00004141"/>
    </source>
</evidence>
<feature type="transmembrane region" description="Helical" evidence="5">
    <location>
        <begin position="27"/>
        <end position="46"/>
    </location>
</feature>